<evidence type="ECO:0000256" key="3">
    <source>
        <dbReference type="ARBA" id="ARBA00022801"/>
    </source>
</evidence>
<keyword evidence="4" id="KW-0325">Glycoprotein</keyword>
<dbReference type="InterPro" id="IPR029058">
    <property type="entry name" value="AB_hydrolase_fold"/>
</dbReference>
<evidence type="ECO:0000313" key="8">
    <source>
        <dbReference type="Proteomes" id="UP001378592"/>
    </source>
</evidence>
<keyword evidence="2" id="KW-0719">Serine esterase</keyword>
<evidence type="ECO:0000256" key="1">
    <source>
        <dbReference type="ARBA" id="ARBA00005964"/>
    </source>
</evidence>
<evidence type="ECO:0000259" key="6">
    <source>
        <dbReference type="Pfam" id="PF00135"/>
    </source>
</evidence>
<accession>A0AAN9ZGV4</accession>
<dbReference type="AlphaFoldDB" id="A0AAN9ZGV4"/>
<gene>
    <name evidence="7" type="ORF">R5R35_000301</name>
</gene>
<dbReference type="InterPro" id="IPR019819">
    <property type="entry name" value="Carboxylesterase_B_CS"/>
</dbReference>
<dbReference type="PROSITE" id="PS00122">
    <property type="entry name" value="CARBOXYLESTERASE_B_1"/>
    <property type="match status" value="1"/>
</dbReference>
<dbReference type="Gene3D" id="3.40.50.1820">
    <property type="entry name" value="alpha/beta hydrolase"/>
    <property type="match status" value="1"/>
</dbReference>
<keyword evidence="8" id="KW-1185">Reference proteome</keyword>
<dbReference type="InterPro" id="IPR002018">
    <property type="entry name" value="CarbesteraseB"/>
</dbReference>
<sequence length="529" mass="59073">MTEEFAIVLTAYGALRGRKVTAKAGNSYFSFQGIPYAKPPVGPLRFKVAQPVEPWSGIRNALKEGPCCPQIELIMNLPYRGNEDCLYINVYSPKLPSTGQILNYPVMVWIHGGGFEMGSGDSNIYGPEYLVNENVVVVTFNYRLGIFGFLNVDDGSTPYNVGLKDQVAAFRWVKENISVFGGDPNNVTIFGESAGGASVHFHMLSPVSKGLFHKAILQSGCALNEWKAAAEPQEVAFIVAQKLGCDATDVQGLVSFLSTVSARDLVEKYNEYSASPGEKGSFRPMPEKPIPDDEVFLPTDARELMESRQFCHVPVMIGLNSKETIIFLDMMGVRKNPENVKNLIEHIGMFIPKSMGSNSEQKEKAVKEFYFGQENRNERLVEALIDCTSDMAIARGVEEATKILSEGFFPVFYYNFNFSGKLNIFKHFVNATELSGASHLDELGYLFATPFFNVPEVASDSPEALVRKRMVKLWTNFAKTENPTPKLDPEINVKWPPYNVQNAEYLSITDTLSIQKHYNKERMDFLNNL</sequence>
<reference evidence="7 8" key="1">
    <citation type="submission" date="2024-03" db="EMBL/GenBank/DDBJ databases">
        <title>The genome assembly and annotation of the cricket Gryllus longicercus Weissman &amp; Gray.</title>
        <authorList>
            <person name="Szrajer S."/>
            <person name="Gray D."/>
            <person name="Ylla G."/>
        </authorList>
    </citation>
    <scope>NUCLEOTIDE SEQUENCE [LARGE SCALE GENOMIC DNA]</scope>
    <source>
        <strain evidence="7">DAG 2021-001</strain>
        <tissue evidence="7">Whole body minus gut</tissue>
    </source>
</reference>
<evidence type="ECO:0000313" key="7">
    <source>
        <dbReference type="EMBL" id="KAK7873000.1"/>
    </source>
</evidence>
<dbReference type="EC" id="3.1.1.-" evidence="5"/>
<dbReference type="PANTHER" id="PTHR43142">
    <property type="entry name" value="CARBOXYLIC ESTER HYDROLASE"/>
    <property type="match status" value="1"/>
</dbReference>
<evidence type="ECO:0000256" key="5">
    <source>
        <dbReference type="RuleBase" id="RU361235"/>
    </source>
</evidence>
<feature type="domain" description="Carboxylesterase type B" evidence="6">
    <location>
        <begin position="7"/>
        <end position="525"/>
    </location>
</feature>
<evidence type="ECO:0000256" key="2">
    <source>
        <dbReference type="ARBA" id="ARBA00022487"/>
    </source>
</evidence>
<dbReference type="InterPro" id="IPR019826">
    <property type="entry name" value="Carboxylesterase_B_AS"/>
</dbReference>
<dbReference type="GO" id="GO:0052689">
    <property type="term" value="F:carboxylic ester hydrolase activity"/>
    <property type="evidence" value="ECO:0007669"/>
    <property type="project" value="UniProtKB-KW"/>
</dbReference>
<dbReference type="PROSITE" id="PS00941">
    <property type="entry name" value="CARBOXYLESTERASE_B_2"/>
    <property type="match status" value="1"/>
</dbReference>
<name>A0AAN9ZGV4_9ORTH</name>
<dbReference type="EMBL" id="JAZDUA010000017">
    <property type="protein sequence ID" value="KAK7873000.1"/>
    <property type="molecule type" value="Genomic_DNA"/>
</dbReference>
<dbReference type="Proteomes" id="UP001378592">
    <property type="component" value="Unassembled WGS sequence"/>
</dbReference>
<comment type="caution">
    <text evidence="7">The sequence shown here is derived from an EMBL/GenBank/DDBJ whole genome shotgun (WGS) entry which is preliminary data.</text>
</comment>
<dbReference type="PANTHER" id="PTHR43142:SF1">
    <property type="entry name" value="CARBOXYLIC ESTER HYDROLASE"/>
    <property type="match status" value="1"/>
</dbReference>
<protein>
    <recommendedName>
        <fullName evidence="5">Carboxylic ester hydrolase</fullName>
        <ecNumber evidence="5">3.1.1.-</ecNumber>
    </recommendedName>
</protein>
<organism evidence="7 8">
    <name type="scientific">Gryllus longicercus</name>
    <dbReference type="NCBI Taxonomy" id="2509291"/>
    <lineage>
        <taxon>Eukaryota</taxon>
        <taxon>Metazoa</taxon>
        <taxon>Ecdysozoa</taxon>
        <taxon>Arthropoda</taxon>
        <taxon>Hexapoda</taxon>
        <taxon>Insecta</taxon>
        <taxon>Pterygota</taxon>
        <taxon>Neoptera</taxon>
        <taxon>Polyneoptera</taxon>
        <taxon>Orthoptera</taxon>
        <taxon>Ensifera</taxon>
        <taxon>Gryllidea</taxon>
        <taxon>Grylloidea</taxon>
        <taxon>Gryllidae</taxon>
        <taxon>Gryllinae</taxon>
        <taxon>Gryllus</taxon>
    </lineage>
</organism>
<dbReference type="SUPFAM" id="SSF53474">
    <property type="entry name" value="alpha/beta-Hydrolases"/>
    <property type="match status" value="1"/>
</dbReference>
<dbReference type="Pfam" id="PF00135">
    <property type="entry name" value="COesterase"/>
    <property type="match status" value="1"/>
</dbReference>
<keyword evidence="3 5" id="KW-0378">Hydrolase</keyword>
<evidence type="ECO:0000256" key="4">
    <source>
        <dbReference type="ARBA" id="ARBA00023180"/>
    </source>
</evidence>
<proteinExistence type="inferred from homology"/>
<comment type="similarity">
    <text evidence="1 5">Belongs to the type-B carboxylesterase/lipase family.</text>
</comment>